<dbReference type="PROSITE" id="PS51257">
    <property type="entry name" value="PROKAR_LIPOPROTEIN"/>
    <property type="match status" value="1"/>
</dbReference>
<sequence precursor="true">MFRYSMQTRSMFSLLMCFALIGSMLSTGCGGGTPSGPVVATPDDEKALAEEQQRAAEAEAQRMQTSGS</sequence>
<evidence type="ECO:0000313" key="4">
    <source>
        <dbReference type="Proteomes" id="UP000001887"/>
    </source>
</evidence>
<proteinExistence type="predicted"/>
<dbReference type="HOGENOM" id="CLU_2790376_0_0_0"/>
<keyword evidence="2" id="KW-0732">Signal</keyword>
<feature type="chain" id="PRO_5003036242" description="Secreted protein" evidence="2">
    <location>
        <begin position="29"/>
        <end position="68"/>
    </location>
</feature>
<dbReference type="Proteomes" id="UP000001887">
    <property type="component" value="Chromosome"/>
</dbReference>
<evidence type="ECO:0000256" key="2">
    <source>
        <dbReference type="SAM" id="SignalP"/>
    </source>
</evidence>
<accession>D2R715</accession>
<dbReference type="EMBL" id="CP001848">
    <property type="protein sequence ID" value="ADB19218.1"/>
    <property type="molecule type" value="Genomic_DNA"/>
</dbReference>
<reference evidence="3 4" key="1">
    <citation type="journal article" date="2009" name="Stand. Genomic Sci.">
        <title>Complete genome sequence of Pirellula staleyi type strain (ATCC 27377).</title>
        <authorList>
            <person name="Clum A."/>
            <person name="Tindall B.J."/>
            <person name="Sikorski J."/>
            <person name="Ivanova N."/>
            <person name="Mavrommatis K."/>
            <person name="Lucas S."/>
            <person name="Glavina del Rio T."/>
            <person name="Nolan M."/>
            <person name="Chen F."/>
            <person name="Tice H."/>
            <person name="Pitluck S."/>
            <person name="Cheng J.F."/>
            <person name="Chertkov O."/>
            <person name="Brettin T."/>
            <person name="Han C."/>
            <person name="Detter J.C."/>
            <person name="Kuske C."/>
            <person name="Bruce D."/>
            <person name="Goodwin L."/>
            <person name="Ovchinikova G."/>
            <person name="Pati A."/>
            <person name="Mikhailova N."/>
            <person name="Chen A."/>
            <person name="Palaniappan K."/>
            <person name="Land M."/>
            <person name="Hauser L."/>
            <person name="Chang Y.J."/>
            <person name="Jeffries C.D."/>
            <person name="Chain P."/>
            <person name="Rohde M."/>
            <person name="Goker M."/>
            <person name="Bristow J."/>
            <person name="Eisen J.A."/>
            <person name="Markowitz V."/>
            <person name="Hugenholtz P."/>
            <person name="Kyrpides N.C."/>
            <person name="Klenk H.P."/>
            <person name="Lapidus A."/>
        </authorList>
    </citation>
    <scope>NUCLEOTIDE SEQUENCE [LARGE SCALE GENOMIC DNA]</scope>
    <source>
        <strain evidence="4">ATCC 27377 / DSM 6068 / ICPB 4128</strain>
    </source>
</reference>
<dbReference type="KEGG" id="psl:Psta_4576"/>
<gene>
    <name evidence="3" type="ordered locus">Psta_4576</name>
</gene>
<evidence type="ECO:0008006" key="5">
    <source>
        <dbReference type="Google" id="ProtNLM"/>
    </source>
</evidence>
<organism evidence="3 4">
    <name type="scientific">Pirellula staleyi (strain ATCC 27377 / DSM 6068 / ICPB 4128)</name>
    <name type="common">Pirella staleyi</name>
    <dbReference type="NCBI Taxonomy" id="530564"/>
    <lineage>
        <taxon>Bacteria</taxon>
        <taxon>Pseudomonadati</taxon>
        <taxon>Planctomycetota</taxon>
        <taxon>Planctomycetia</taxon>
        <taxon>Pirellulales</taxon>
        <taxon>Pirellulaceae</taxon>
        <taxon>Pirellula</taxon>
    </lineage>
</organism>
<protein>
    <recommendedName>
        <fullName evidence="5">Secreted protein</fullName>
    </recommendedName>
</protein>
<evidence type="ECO:0000256" key="1">
    <source>
        <dbReference type="SAM" id="MobiDB-lite"/>
    </source>
</evidence>
<name>D2R715_PIRSD</name>
<evidence type="ECO:0000313" key="3">
    <source>
        <dbReference type="EMBL" id="ADB19218.1"/>
    </source>
</evidence>
<feature type="region of interest" description="Disordered" evidence="1">
    <location>
        <begin position="45"/>
        <end position="68"/>
    </location>
</feature>
<keyword evidence="4" id="KW-1185">Reference proteome</keyword>
<dbReference type="AlphaFoldDB" id="D2R715"/>
<feature type="compositionally biased region" description="Basic and acidic residues" evidence="1">
    <location>
        <begin position="45"/>
        <end position="60"/>
    </location>
</feature>
<feature type="signal peptide" evidence="2">
    <location>
        <begin position="1"/>
        <end position="28"/>
    </location>
</feature>